<dbReference type="Proteomes" id="UP000630718">
    <property type="component" value="Unassembled WGS sequence"/>
</dbReference>
<evidence type="ECO:0000313" key="2">
    <source>
        <dbReference type="EMBL" id="GHE87681.1"/>
    </source>
</evidence>
<keyword evidence="3" id="KW-1185">Reference proteome</keyword>
<reference evidence="2" key="1">
    <citation type="journal article" date="2014" name="Int. J. Syst. Evol. Microbiol.">
        <title>Complete genome sequence of Corynebacterium casei LMG S-19264T (=DSM 44701T), isolated from a smear-ripened cheese.</title>
        <authorList>
            <consortium name="US DOE Joint Genome Institute (JGI-PGF)"/>
            <person name="Walter F."/>
            <person name="Albersmeier A."/>
            <person name="Kalinowski J."/>
            <person name="Ruckert C."/>
        </authorList>
    </citation>
    <scope>NUCLEOTIDE SEQUENCE</scope>
    <source>
        <strain evidence="2">JCM 4477</strain>
    </source>
</reference>
<gene>
    <name evidence="2" type="ORF">GCM10018772_08950</name>
</gene>
<dbReference type="AlphaFoldDB" id="A0A919DV54"/>
<protein>
    <submittedName>
        <fullName evidence="2">Uncharacterized protein</fullName>
    </submittedName>
</protein>
<evidence type="ECO:0000313" key="3">
    <source>
        <dbReference type="Proteomes" id="UP000630718"/>
    </source>
</evidence>
<organism evidence="2 3">
    <name type="scientific">Streptomyces fumanus</name>
    <dbReference type="NCBI Taxonomy" id="67302"/>
    <lineage>
        <taxon>Bacteria</taxon>
        <taxon>Bacillati</taxon>
        <taxon>Actinomycetota</taxon>
        <taxon>Actinomycetes</taxon>
        <taxon>Kitasatosporales</taxon>
        <taxon>Streptomycetaceae</taxon>
        <taxon>Streptomyces</taxon>
    </lineage>
</organism>
<feature type="region of interest" description="Disordered" evidence="1">
    <location>
        <begin position="9"/>
        <end position="28"/>
    </location>
</feature>
<reference evidence="2" key="2">
    <citation type="submission" date="2020-09" db="EMBL/GenBank/DDBJ databases">
        <authorList>
            <person name="Sun Q."/>
            <person name="Ohkuma M."/>
        </authorList>
    </citation>
    <scope>NUCLEOTIDE SEQUENCE</scope>
    <source>
        <strain evidence="2">JCM 4477</strain>
    </source>
</reference>
<comment type="caution">
    <text evidence="2">The sequence shown here is derived from an EMBL/GenBank/DDBJ whole genome shotgun (WGS) entry which is preliminary data.</text>
</comment>
<proteinExistence type="predicted"/>
<evidence type="ECO:0000256" key="1">
    <source>
        <dbReference type="SAM" id="MobiDB-lite"/>
    </source>
</evidence>
<dbReference type="EMBL" id="BNBI01000002">
    <property type="protein sequence ID" value="GHE87681.1"/>
    <property type="molecule type" value="Genomic_DNA"/>
</dbReference>
<dbReference type="RefSeq" id="WP_190202793.1">
    <property type="nucleotide sequence ID" value="NZ_BNBI01000002.1"/>
</dbReference>
<sequence>MSVTQQYLLDTYRAHQLGTPPPPPPGTHDLRVLRAGRDERRFRAVIAGRPARGRLRHALRHALRRALGRVSPVRARSTG</sequence>
<accession>A0A919DV54</accession>
<name>A0A919DV54_9ACTN</name>